<keyword evidence="2" id="KW-1185">Reference proteome</keyword>
<evidence type="ECO:0000313" key="1">
    <source>
        <dbReference type="EMBL" id="ALC81990.1"/>
    </source>
</evidence>
<dbReference type="Proteomes" id="UP000067625">
    <property type="component" value="Chromosome"/>
</dbReference>
<dbReference type="AlphaFoldDB" id="A0A0M4G9E3"/>
<sequence length="130" mass="14792">MSVMRSIQSFFTTNTETSDEHWDERLKSRYYKSNAKKTLQEVVEVLNAFEGISITSVSEDRGEISASIHKPRKGFLVATVVSVRPFETAVDFNVLTETSLPSDFGNSKRVVYNLYERIDQKLSKSQTGKM</sequence>
<organism evidence="1 2">
    <name type="scientific">Bacillus gobiensis</name>
    <dbReference type="NCBI Taxonomy" id="1441095"/>
    <lineage>
        <taxon>Bacteria</taxon>
        <taxon>Bacillati</taxon>
        <taxon>Bacillota</taxon>
        <taxon>Bacilli</taxon>
        <taxon>Bacillales</taxon>
        <taxon>Bacillaceae</taxon>
        <taxon>Bacillus</taxon>
    </lineage>
</organism>
<evidence type="ECO:0000313" key="2">
    <source>
        <dbReference type="Proteomes" id="UP000067625"/>
    </source>
</evidence>
<dbReference type="EMBL" id="CP012600">
    <property type="protein sequence ID" value="ALC81990.1"/>
    <property type="molecule type" value="Genomic_DNA"/>
</dbReference>
<proteinExistence type="predicted"/>
<name>A0A0M4G9E3_9BACI</name>
<dbReference type="STRING" id="1441095.AM592_10520"/>
<dbReference type="OrthoDB" id="2353056at2"/>
<protein>
    <submittedName>
        <fullName evidence="1">Cytosolic protein</fullName>
    </submittedName>
</protein>
<accession>A0A0M4G9E3</accession>
<reference evidence="2" key="1">
    <citation type="submission" date="2015-08" db="EMBL/GenBank/DDBJ databases">
        <title>Genome sequencing project for genomic taxonomy and phylogenomics of Bacillus-like bacteria.</title>
        <authorList>
            <person name="Liu B."/>
            <person name="Wang J."/>
            <person name="Zhu Y."/>
            <person name="Liu G."/>
            <person name="Chen Q."/>
            <person name="Chen Z."/>
            <person name="Lan J."/>
            <person name="Che J."/>
            <person name="Ge C."/>
            <person name="Shi H."/>
            <person name="Pan Z."/>
            <person name="Liu X."/>
        </authorList>
    </citation>
    <scope>NUCLEOTIDE SEQUENCE [LARGE SCALE GENOMIC DNA]</scope>
    <source>
        <strain evidence="2">FJAT-4402</strain>
    </source>
</reference>
<dbReference type="RefSeq" id="WP_053603769.1">
    <property type="nucleotide sequence ID" value="NZ_CP012600.1"/>
</dbReference>
<gene>
    <name evidence="1" type="ORF">AM592_10520</name>
</gene>
<reference evidence="1 2" key="2">
    <citation type="journal article" date="2016" name="Int. J. Syst. Evol. Microbiol.">
        <title>Bacillus gobiensis sp. nov., isolated from a soil sample.</title>
        <authorList>
            <person name="Liu B."/>
            <person name="Liu G.H."/>
            <person name="Cetin S."/>
            <person name="Schumann P."/>
            <person name="Pan Z.Z."/>
            <person name="Chen Q.Q."/>
        </authorList>
    </citation>
    <scope>NUCLEOTIDE SEQUENCE [LARGE SCALE GENOMIC DNA]</scope>
    <source>
        <strain evidence="1 2">FJAT-4402</strain>
    </source>
</reference>
<dbReference type="PATRIC" id="fig|1441095.3.peg.2321"/>